<name>A0A3B0RE81_9ZZZZ</name>
<keyword evidence="8" id="KW-0902">Two-component regulatory system</keyword>
<dbReference type="CDD" id="cd00130">
    <property type="entry name" value="PAS"/>
    <property type="match status" value="1"/>
</dbReference>
<dbReference type="InterPro" id="IPR011006">
    <property type="entry name" value="CheY-like_superfamily"/>
</dbReference>
<evidence type="ECO:0000256" key="4">
    <source>
        <dbReference type="ARBA" id="ARBA00022679"/>
    </source>
</evidence>
<gene>
    <name evidence="12" type="ORF">MNBD_ALPHA06-2087</name>
</gene>
<evidence type="ECO:0000256" key="5">
    <source>
        <dbReference type="ARBA" id="ARBA00022741"/>
    </source>
</evidence>
<dbReference type="CDD" id="cd17546">
    <property type="entry name" value="REC_hyHK_CKI1_RcsC-like"/>
    <property type="match status" value="1"/>
</dbReference>
<dbReference type="PANTHER" id="PTHR45339:SF1">
    <property type="entry name" value="HYBRID SIGNAL TRANSDUCTION HISTIDINE KINASE J"/>
    <property type="match status" value="1"/>
</dbReference>
<dbReference type="Pfam" id="PF13185">
    <property type="entry name" value="GAF_2"/>
    <property type="match status" value="1"/>
</dbReference>
<dbReference type="InterPro" id="IPR000014">
    <property type="entry name" value="PAS"/>
</dbReference>
<dbReference type="PROSITE" id="PS50112">
    <property type="entry name" value="PAS"/>
    <property type="match status" value="1"/>
</dbReference>
<dbReference type="Gene3D" id="3.40.50.2300">
    <property type="match status" value="1"/>
</dbReference>
<dbReference type="Pfam" id="PF13426">
    <property type="entry name" value="PAS_9"/>
    <property type="match status" value="1"/>
</dbReference>
<dbReference type="PANTHER" id="PTHR45339">
    <property type="entry name" value="HYBRID SIGNAL TRANSDUCTION HISTIDINE KINASE J"/>
    <property type="match status" value="1"/>
</dbReference>
<dbReference type="PROSITE" id="PS50109">
    <property type="entry name" value="HIS_KIN"/>
    <property type="match status" value="1"/>
</dbReference>
<dbReference type="SUPFAM" id="SSF55781">
    <property type="entry name" value="GAF domain-like"/>
    <property type="match status" value="1"/>
</dbReference>
<evidence type="ECO:0000259" key="11">
    <source>
        <dbReference type="PROSITE" id="PS50112"/>
    </source>
</evidence>
<dbReference type="AlphaFoldDB" id="A0A3B0RE81"/>
<evidence type="ECO:0000259" key="9">
    <source>
        <dbReference type="PROSITE" id="PS50109"/>
    </source>
</evidence>
<dbReference type="InterPro" id="IPR003661">
    <property type="entry name" value="HisK_dim/P_dom"/>
</dbReference>
<dbReference type="EC" id="2.7.13.3" evidence="2"/>
<dbReference type="PROSITE" id="PS50110">
    <property type="entry name" value="RESPONSE_REGULATORY"/>
    <property type="match status" value="1"/>
</dbReference>
<dbReference type="FunFam" id="3.30.565.10:FF:000010">
    <property type="entry name" value="Sensor histidine kinase RcsC"/>
    <property type="match status" value="1"/>
</dbReference>
<dbReference type="SMART" id="SM00387">
    <property type="entry name" value="HATPase_c"/>
    <property type="match status" value="1"/>
</dbReference>
<dbReference type="SUPFAM" id="SSF55785">
    <property type="entry name" value="PYP-like sensor domain (PAS domain)"/>
    <property type="match status" value="1"/>
</dbReference>
<keyword evidence="4" id="KW-0808">Transferase</keyword>
<dbReference type="NCBIfam" id="TIGR00229">
    <property type="entry name" value="sensory_box"/>
    <property type="match status" value="1"/>
</dbReference>
<evidence type="ECO:0000259" key="10">
    <source>
        <dbReference type="PROSITE" id="PS50110"/>
    </source>
</evidence>
<evidence type="ECO:0000256" key="7">
    <source>
        <dbReference type="ARBA" id="ARBA00022840"/>
    </source>
</evidence>
<dbReference type="Gene3D" id="3.30.450.20">
    <property type="entry name" value="PAS domain"/>
    <property type="match status" value="1"/>
</dbReference>
<dbReference type="InterPro" id="IPR036097">
    <property type="entry name" value="HisK_dim/P_sf"/>
</dbReference>
<dbReference type="InterPro" id="IPR001610">
    <property type="entry name" value="PAC"/>
</dbReference>
<keyword evidence="5" id="KW-0547">Nucleotide-binding</keyword>
<feature type="domain" description="Response regulatory" evidence="10">
    <location>
        <begin position="571"/>
        <end position="688"/>
    </location>
</feature>
<dbReference type="Gene3D" id="3.30.565.10">
    <property type="entry name" value="Histidine kinase-like ATPase, C-terminal domain"/>
    <property type="match status" value="1"/>
</dbReference>
<dbReference type="InterPro" id="IPR001789">
    <property type="entry name" value="Sig_transdc_resp-reg_receiver"/>
</dbReference>
<dbReference type="GO" id="GO:0000155">
    <property type="term" value="F:phosphorelay sensor kinase activity"/>
    <property type="evidence" value="ECO:0007669"/>
    <property type="project" value="InterPro"/>
</dbReference>
<dbReference type="CDD" id="cd00082">
    <property type="entry name" value="HisKA"/>
    <property type="match status" value="1"/>
</dbReference>
<keyword evidence="6 12" id="KW-0418">Kinase</keyword>
<dbReference type="SMART" id="SM00091">
    <property type="entry name" value="PAS"/>
    <property type="match status" value="1"/>
</dbReference>
<feature type="domain" description="Histidine kinase" evidence="9">
    <location>
        <begin position="330"/>
        <end position="550"/>
    </location>
</feature>
<evidence type="ECO:0000256" key="3">
    <source>
        <dbReference type="ARBA" id="ARBA00022553"/>
    </source>
</evidence>
<evidence type="ECO:0000256" key="6">
    <source>
        <dbReference type="ARBA" id="ARBA00022777"/>
    </source>
</evidence>
<dbReference type="SUPFAM" id="SSF52172">
    <property type="entry name" value="CheY-like"/>
    <property type="match status" value="1"/>
</dbReference>
<evidence type="ECO:0000313" key="12">
    <source>
        <dbReference type="EMBL" id="VAV89977.1"/>
    </source>
</evidence>
<keyword evidence="3" id="KW-0597">Phosphoprotein</keyword>
<feature type="domain" description="PAS" evidence="11">
    <location>
        <begin position="23"/>
        <end position="63"/>
    </location>
</feature>
<evidence type="ECO:0000256" key="2">
    <source>
        <dbReference type="ARBA" id="ARBA00012438"/>
    </source>
</evidence>
<reference evidence="12" key="1">
    <citation type="submission" date="2018-06" db="EMBL/GenBank/DDBJ databases">
        <authorList>
            <person name="Zhirakovskaya E."/>
        </authorList>
    </citation>
    <scope>NUCLEOTIDE SEQUENCE</scope>
</reference>
<evidence type="ECO:0000256" key="1">
    <source>
        <dbReference type="ARBA" id="ARBA00000085"/>
    </source>
</evidence>
<dbReference type="PRINTS" id="PR00344">
    <property type="entry name" value="BCTRLSENSOR"/>
</dbReference>
<dbReference type="Pfam" id="PF00512">
    <property type="entry name" value="HisKA"/>
    <property type="match status" value="1"/>
</dbReference>
<dbReference type="GO" id="GO:0005524">
    <property type="term" value="F:ATP binding"/>
    <property type="evidence" value="ECO:0007669"/>
    <property type="project" value="UniProtKB-KW"/>
</dbReference>
<dbReference type="SMART" id="SM00086">
    <property type="entry name" value="PAC"/>
    <property type="match status" value="1"/>
</dbReference>
<dbReference type="InterPro" id="IPR029016">
    <property type="entry name" value="GAF-like_dom_sf"/>
</dbReference>
<dbReference type="Gene3D" id="1.10.287.130">
    <property type="match status" value="1"/>
</dbReference>
<protein>
    <recommendedName>
        <fullName evidence="2">histidine kinase</fullName>
        <ecNumber evidence="2">2.7.13.3</ecNumber>
    </recommendedName>
</protein>
<dbReference type="InterPro" id="IPR003594">
    <property type="entry name" value="HATPase_dom"/>
</dbReference>
<dbReference type="Pfam" id="PF00072">
    <property type="entry name" value="Response_reg"/>
    <property type="match status" value="1"/>
</dbReference>
<dbReference type="InterPro" id="IPR005467">
    <property type="entry name" value="His_kinase_dom"/>
</dbReference>
<dbReference type="InterPro" id="IPR035965">
    <property type="entry name" value="PAS-like_dom_sf"/>
</dbReference>
<comment type="catalytic activity">
    <reaction evidence="1">
        <text>ATP + protein L-histidine = ADP + protein N-phospho-L-histidine.</text>
        <dbReference type="EC" id="2.7.13.3"/>
    </reaction>
</comment>
<dbReference type="InterPro" id="IPR036890">
    <property type="entry name" value="HATPase_C_sf"/>
</dbReference>
<dbReference type="EMBL" id="UOEE01000099">
    <property type="protein sequence ID" value="VAV89977.1"/>
    <property type="molecule type" value="Genomic_DNA"/>
</dbReference>
<dbReference type="InterPro" id="IPR003018">
    <property type="entry name" value="GAF"/>
</dbReference>
<dbReference type="Pfam" id="PF02518">
    <property type="entry name" value="HATPase_c"/>
    <property type="match status" value="1"/>
</dbReference>
<dbReference type="SMART" id="SM00388">
    <property type="entry name" value="HisKA"/>
    <property type="match status" value="1"/>
</dbReference>
<dbReference type="FunFam" id="1.10.287.130:FF:000002">
    <property type="entry name" value="Two-component osmosensing histidine kinase"/>
    <property type="match status" value="1"/>
</dbReference>
<dbReference type="SMART" id="SM00448">
    <property type="entry name" value="REC"/>
    <property type="match status" value="1"/>
</dbReference>
<proteinExistence type="predicted"/>
<dbReference type="Gene3D" id="3.30.450.40">
    <property type="match status" value="1"/>
</dbReference>
<keyword evidence="7" id="KW-0067">ATP-binding</keyword>
<accession>A0A3B0RE81</accession>
<evidence type="ECO:0000256" key="8">
    <source>
        <dbReference type="ARBA" id="ARBA00023012"/>
    </source>
</evidence>
<dbReference type="CDD" id="cd16922">
    <property type="entry name" value="HATPase_EvgS-ArcB-TorS-like"/>
    <property type="match status" value="1"/>
</dbReference>
<sequence>MGEIKQYELGIHPAASSHSIIGVTDADGIILNINKNFVRISGYSRAELIGNTHQVVNSGTHPKVFFERMWAHISAGKTWRGQVCNRNKSGELYWVDTTIYPEIGADGKIVSYVSVRTDITAVVFDRNTQRQFRENAELLNQLNEINVPEFSLVAVLEKSLRLLLDLSWLQTMPKGAVFLKDADNESLHLAVQQNAKALEQSCAQVKFGQCLCGKVAALNKPIFADCVDEQHDIIPKGMQPHGHFNLPIRGSGGLVGVLVLYLEEGAKRNAHHESFLESFCHTLGLIIENRQQRKHLQMAVVDAVRMKTMADIARDEAEEAAQAKSNFLASMSHEIRTPMNGVLGMLGLLDGTALTKEQEELVGIAKGSADSLMMIINDILDFSKYESDGFSLENQPFQLVSEFKRIIQPLKAQAKEKDLHLVTSFAEDLPVSMSGDITRIGQVIINLLSNAIKFTAEGEVRLSVLQTDVQGEPHLVIEVADSGIGMSEDALSRIFDRFSQADTSITRNFGGTGLGLSIVKQLAEAMHGEITVRSVPDEGSTFCFTIPLTEVHVEEEIIIEEETEQPVGTLRVLVAEDHPANQFLIRKLLEVGGHEVTLVENGQLAVEAARAEPFDIILMDVQMPVMDGLTAIRIIRELPGDKAGIPIIAVTADVMAEQVARVQEAGADAHIGKPINPAQLYEALAQYGAQTRSDAVSVEPINKAVPAC</sequence>
<organism evidence="12">
    <name type="scientific">hydrothermal vent metagenome</name>
    <dbReference type="NCBI Taxonomy" id="652676"/>
    <lineage>
        <taxon>unclassified sequences</taxon>
        <taxon>metagenomes</taxon>
        <taxon>ecological metagenomes</taxon>
    </lineage>
</organism>
<dbReference type="SUPFAM" id="SSF55874">
    <property type="entry name" value="ATPase domain of HSP90 chaperone/DNA topoisomerase II/histidine kinase"/>
    <property type="match status" value="1"/>
</dbReference>
<dbReference type="SUPFAM" id="SSF47384">
    <property type="entry name" value="Homodimeric domain of signal transducing histidine kinase"/>
    <property type="match status" value="1"/>
</dbReference>
<dbReference type="InterPro" id="IPR004358">
    <property type="entry name" value="Sig_transdc_His_kin-like_C"/>
</dbReference>